<keyword evidence="2" id="KW-0732">Signal</keyword>
<dbReference type="GO" id="GO:0004553">
    <property type="term" value="F:hydrolase activity, hydrolyzing O-glycosyl compounds"/>
    <property type="evidence" value="ECO:0007669"/>
    <property type="project" value="InterPro"/>
</dbReference>
<evidence type="ECO:0000256" key="2">
    <source>
        <dbReference type="ARBA" id="ARBA00022729"/>
    </source>
</evidence>
<dbReference type="Pfam" id="PF04616">
    <property type="entry name" value="Glyco_hydro_43"/>
    <property type="match status" value="1"/>
</dbReference>
<dbReference type="Pfam" id="PF07532">
    <property type="entry name" value="Big_4"/>
    <property type="match status" value="1"/>
</dbReference>
<accession>A0A1H9MW13</accession>
<comment type="similarity">
    <text evidence="1 5">Belongs to the glycosyl hydrolase 43 family.</text>
</comment>
<evidence type="ECO:0000259" key="6">
    <source>
        <dbReference type="Pfam" id="PF07532"/>
    </source>
</evidence>
<dbReference type="InterPro" id="IPR006710">
    <property type="entry name" value="Glyco_hydro_43"/>
</dbReference>
<dbReference type="InterPro" id="IPR011081">
    <property type="entry name" value="Big_4"/>
</dbReference>
<dbReference type="RefSeq" id="WP_089739266.1">
    <property type="nucleotide sequence ID" value="NZ_FOGL01000002.1"/>
</dbReference>
<dbReference type="Proteomes" id="UP000199687">
    <property type="component" value="Unassembled WGS sequence"/>
</dbReference>
<organism evidence="7 8">
    <name type="scientific">Gracilibacillus ureilyticus</name>
    <dbReference type="NCBI Taxonomy" id="531814"/>
    <lineage>
        <taxon>Bacteria</taxon>
        <taxon>Bacillati</taxon>
        <taxon>Bacillota</taxon>
        <taxon>Bacilli</taxon>
        <taxon>Bacillales</taxon>
        <taxon>Bacillaceae</taxon>
        <taxon>Gracilibacillus</taxon>
    </lineage>
</organism>
<evidence type="ECO:0000256" key="5">
    <source>
        <dbReference type="RuleBase" id="RU361187"/>
    </source>
</evidence>
<sequence>MEIKRIHDIELTVSNGETPQLPTQILVDLDENITAPFDVEWEVPSAETLNNKGTYEIEGKIKHKDYPKPFIEQRADPYLYKHTDGYYYFTGSYPLYDRVVLRRAKTIDELPQAEEKVIWWKHESGIMSEHIWAPEIHFIDGKWYVHVAAGDKDDVWAIRPYVLECDAENPLEGEWVEKGQVNTEFQSFSLDATTFEHNDKRYLVWAQKVENDTISNLYIAEMENPWTIKKQVFLSTPEYDWETIGFDVNEGPAMIKNDEKIFIAFSASATDENYSVGLLYADVDSDLLDPASWEKTKQPVMVSHDGNSEYGPGHNSFSVDENGYELIIYHARPYKGFNTENPLYDHNRHARIQRLFWTKDGFPYFGEPGYTLDFSEHKAIAKVTVE</sequence>
<dbReference type="SUPFAM" id="SSF75005">
    <property type="entry name" value="Arabinanase/levansucrase/invertase"/>
    <property type="match status" value="1"/>
</dbReference>
<gene>
    <name evidence="7" type="ORF">SAMN04487944_102188</name>
</gene>
<evidence type="ECO:0000313" key="7">
    <source>
        <dbReference type="EMBL" id="SER27761.1"/>
    </source>
</evidence>
<keyword evidence="8" id="KW-1185">Reference proteome</keyword>
<dbReference type="PIRSF" id="PIRSF025414">
    <property type="entry name" value="Alpha-L-arabinofuranosidase"/>
    <property type="match status" value="1"/>
</dbReference>
<dbReference type="InterPro" id="IPR023296">
    <property type="entry name" value="Glyco_hydro_beta-prop_sf"/>
</dbReference>
<evidence type="ECO:0000313" key="8">
    <source>
        <dbReference type="Proteomes" id="UP000199687"/>
    </source>
</evidence>
<evidence type="ECO:0000256" key="1">
    <source>
        <dbReference type="ARBA" id="ARBA00009865"/>
    </source>
</evidence>
<dbReference type="STRING" id="531814.SAMN04487944_102188"/>
<dbReference type="PANTHER" id="PTHR43817">
    <property type="entry name" value="GLYCOSYL HYDROLASE"/>
    <property type="match status" value="1"/>
</dbReference>
<keyword evidence="3 5" id="KW-0378">Hydrolase</keyword>
<dbReference type="Gene3D" id="2.115.10.20">
    <property type="entry name" value="Glycosyl hydrolase domain, family 43"/>
    <property type="match status" value="1"/>
</dbReference>
<evidence type="ECO:0000256" key="4">
    <source>
        <dbReference type="ARBA" id="ARBA00023295"/>
    </source>
</evidence>
<dbReference type="AlphaFoldDB" id="A0A1H9MW13"/>
<name>A0A1H9MW13_9BACI</name>
<keyword evidence="4 5" id="KW-0326">Glycosidase</keyword>
<dbReference type="InterPro" id="IPR016828">
    <property type="entry name" value="Alpha-L-arabinofuranosidase"/>
</dbReference>
<proteinExistence type="inferred from homology"/>
<evidence type="ECO:0000256" key="3">
    <source>
        <dbReference type="ARBA" id="ARBA00022801"/>
    </source>
</evidence>
<dbReference type="EMBL" id="FOGL01000002">
    <property type="protein sequence ID" value="SER27761.1"/>
    <property type="molecule type" value="Genomic_DNA"/>
</dbReference>
<protein>
    <submittedName>
        <fullName evidence="7">Beta-xylosidase, GH43 family</fullName>
    </submittedName>
</protein>
<dbReference type="PANTHER" id="PTHR43817:SF1">
    <property type="entry name" value="HYDROLASE, FAMILY 43, PUTATIVE (AFU_ORTHOLOGUE AFUA_3G01660)-RELATED"/>
    <property type="match status" value="1"/>
</dbReference>
<reference evidence="7 8" key="1">
    <citation type="submission" date="2016-10" db="EMBL/GenBank/DDBJ databases">
        <authorList>
            <person name="de Groot N.N."/>
        </authorList>
    </citation>
    <scope>NUCLEOTIDE SEQUENCE [LARGE SCALE GENOMIC DNA]</scope>
    <source>
        <strain evidence="7 8">CGMCC 1.7727</strain>
    </source>
</reference>
<dbReference type="OrthoDB" id="177947at2"/>
<dbReference type="GO" id="GO:0005975">
    <property type="term" value="P:carbohydrate metabolic process"/>
    <property type="evidence" value="ECO:0007669"/>
    <property type="project" value="InterPro"/>
</dbReference>
<dbReference type="CDD" id="cd18817">
    <property type="entry name" value="GH43f_LbAraf43-like"/>
    <property type="match status" value="1"/>
</dbReference>
<feature type="domain" description="Bacterial Ig-like" evidence="6">
    <location>
        <begin position="6"/>
        <end position="62"/>
    </location>
</feature>